<keyword evidence="3" id="KW-1185">Reference proteome</keyword>
<protein>
    <submittedName>
        <fullName evidence="2">Uncharacterized protein</fullName>
    </submittedName>
</protein>
<keyword evidence="2" id="KW-0614">Plasmid</keyword>
<gene>
    <name evidence="2" type="ORF">NIES267_73000</name>
</gene>
<evidence type="ECO:0000313" key="3">
    <source>
        <dbReference type="Proteomes" id="UP000218418"/>
    </source>
</evidence>
<sequence>MFNNNSPNFAEYFENTVQQTVESTLLDEEFRKAFIRLIEAIMKRASLEWNKRAKIEIDHENYGLEYDEATDSYSWKRYDELGNSSEDKLTKNQIKSIVSDLFESENQSPTPTSKNSALRITTSLKPFGEVIIYDRRDDGIVTNNIVKQLDNPEIFDPVKDTSHSSLNSIEQLEAIADELLAQIEASLNYEEEIDLEEIASELLAQVEAQIFQAEQVDFIVDPEGGVNDNRPGKLIKRKSSELTSFEEPQSDLTLSEAVPSSLVKTAKSKNNEQAIPPESEVNSKSWFKEKRVPVYANNLPRRQLVIQENKEIATAIKQLVREYGEIKGGSIIYSSDAFTLKKVGREYTVYRRGSKLEEYSSPIVSFSLNNMGKPIGINAGKLNGVERQEFLLIADKLKDGEVLPQKNTDIREIANQLGSLAPSGTHKVLASFKNAEVVKIMADLLQKTGKEELKIGEFRIKGEQNIAMTQVTLKLYKADANGNERLAVDWEAVRINDGSVLTNVKKMGIGENEINQLKFMVKNANILNNNHLSIFENKPSNISVAEIPLPLHPSLKKEWDKLESIPNNRGWSQIAEQGNEEIRAKLNIQEGKLSLGEQREIYVKINLQSQIQAYKAGKSSINLPPLSSITEDLKKYRQRIINNFYNLNHKHTNKEKDTNYKNKNYEKRFDRQR</sequence>
<feature type="region of interest" description="Disordered" evidence="1">
    <location>
        <begin position="652"/>
        <end position="673"/>
    </location>
</feature>
<reference evidence="2 3" key="1">
    <citation type="submission" date="2017-06" db="EMBL/GenBank/DDBJ databases">
        <title>Genome sequencing of cyanobaciteial culture collection at National Institute for Environmental Studies (NIES).</title>
        <authorList>
            <person name="Hirose Y."/>
            <person name="Shimura Y."/>
            <person name="Fujisawa T."/>
            <person name="Nakamura Y."/>
            <person name="Kawachi M."/>
        </authorList>
    </citation>
    <scope>NUCLEOTIDE SEQUENCE [LARGE SCALE GENOMIC DNA]</scope>
    <source>
        <strain evidence="2 3">NIES-267</strain>
        <plasmid evidence="3">Plasmid1 dna</plasmid>
    </source>
</reference>
<dbReference type="EMBL" id="AP018228">
    <property type="protein sequence ID" value="BAY87776.1"/>
    <property type="molecule type" value="Genomic_DNA"/>
</dbReference>
<proteinExistence type="predicted"/>
<accession>A0A1Z4M2T6</accession>
<organism evidence="2 3">
    <name type="scientific">Calothrix parasitica NIES-267</name>
    <dbReference type="NCBI Taxonomy" id="1973488"/>
    <lineage>
        <taxon>Bacteria</taxon>
        <taxon>Bacillati</taxon>
        <taxon>Cyanobacteriota</taxon>
        <taxon>Cyanophyceae</taxon>
        <taxon>Nostocales</taxon>
        <taxon>Calotrichaceae</taxon>
        <taxon>Calothrix</taxon>
    </lineage>
</organism>
<dbReference type="Proteomes" id="UP000218418">
    <property type="component" value="Plasmid plasmid1"/>
</dbReference>
<evidence type="ECO:0000313" key="2">
    <source>
        <dbReference type="EMBL" id="BAY87776.1"/>
    </source>
</evidence>
<evidence type="ECO:0000256" key="1">
    <source>
        <dbReference type="SAM" id="MobiDB-lite"/>
    </source>
</evidence>
<name>A0A1Z4M2T6_9CYAN</name>
<feature type="compositionally biased region" description="Basic and acidic residues" evidence="1">
    <location>
        <begin position="654"/>
        <end position="673"/>
    </location>
</feature>
<dbReference type="AlphaFoldDB" id="A0A1Z4M2T6"/>
<dbReference type="OrthoDB" id="503213at2"/>
<geneLocation type="plasmid" evidence="3">
    <name>Plasmid1 dna</name>
</geneLocation>